<organism evidence="6 7">
    <name type="scientific">Paenibacillus cisolokensis</name>
    <dbReference type="NCBI Taxonomy" id="1658519"/>
    <lineage>
        <taxon>Bacteria</taxon>
        <taxon>Bacillati</taxon>
        <taxon>Bacillota</taxon>
        <taxon>Bacilli</taxon>
        <taxon>Bacillales</taxon>
        <taxon>Paenibacillaceae</taxon>
        <taxon>Paenibacillus</taxon>
    </lineage>
</organism>
<accession>A0ABQ4N068</accession>
<dbReference type="EMBL" id="BOVJ01000004">
    <property type="protein sequence ID" value="GIQ61544.1"/>
    <property type="molecule type" value="Genomic_DNA"/>
</dbReference>
<dbReference type="GO" id="GO:0004497">
    <property type="term" value="F:monooxygenase activity"/>
    <property type="evidence" value="ECO:0007669"/>
    <property type="project" value="UniProtKB-KW"/>
</dbReference>
<evidence type="ECO:0000256" key="4">
    <source>
        <dbReference type="ARBA" id="ARBA00023033"/>
    </source>
</evidence>
<keyword evidence="2" id="KW-0288">FMN</keyword>
<keyword evidence="1" id="KW-0285">Flavoprotein</keyword>
<evidence type="ECO:0000259" key="5">
    <source>
        <dbReference type="Pfam" id="PF00296"/>
    </source>
</evidence>
<keyword evidence="4 6" id="KW-0503">Monooxygenase</keyword>
<dbReference type="Proteomes" id="UP000680304">
    <property type="component" value="Unassembled WGS sequence"/>
</dbReference>
<dbReference type="Pfam" id="PF00296">
    <property type="entry name" value="Bac_luciferase"/>
    <property type="match status" value="1"/>
</dbReference>
<dbReference type="PANTHER" id="PTHR42847">
    <property type="entry name" value="ALKANESULFONATE MONOOXYGENASE"/>
    <property type="match status" value="1"/>
</dbReference>
<dbReference type="CDD" id="cd01094">
    <property type="entry name" value="Alkanesulfonate_monoxygenase"/>
    <property type="match status" value="1"/>
</dbReference>
<dbReference type="PANTHER" id="PTHR42847:SF4">
    <property type="entry name" value="ALKANESULFONATE MONOOXYGENASE-RELATED"/>
    <property type="match status" value="1"/>
</dbReference>
<protein>
    <submittedName>
        <fullName evidence="6">Dimethyl sulfone monooxygenase SfnG</fullName>
    </submittedName>
</protein>
<dbReference type="InterPro" id="IPR011251">
    <property type="entry name" value="Luciferase-like_dom"/>
</dbReference>
<dbReference type="InterPro" id="IPR036661">
    <property type="entry name" value="Luciferase-like_sf"/>
</dbReference>
<sequence>MSMQFAIWGSNIAGGFVRSAVEQDKDASFAYNLRLAQLADYLGYEAILYPVRYIGAIGGGNSGSGQLDPLATAAAIAAATRRIRLISAVLPGFLPPVTLAKMGATIDHISSGRWHVNLVTGWFQEEQEMFGVPWIGHDERYRRSEEYIEVLKGLWQHETFTFDGHYYKIKEGRIRPFPYQRPYPAIFQGGNSQEARNMAARLSDWYFINGAPTSEIIEQIREVSEMAAQHGRTVRFAVNAFVIARESEQEAREEYQYILERADHSAIRQFQERAKGAKGMWTRAATVSDFVANNEGFRTGLIGSYSQVADKIAELRSAGVQMLLLTFRFPLKELVEFHEYVMPKMHEARTASLSNAEGHRW</sequence>
<gene>
    <name evidence="6" type="ORF">PACILC2_01120</name>
</gene>
<evidence type="ECO:0000313" key="7">
    <source>
        <dbReference type="Proteomes" id="UP000680304"/>
    </source>
</evidence>
<dbReference type="SUPFAM" id="SSF51679">
    <property type="entry name" value="Bacterial luciferase-like"/>
    <property type="match status" value="1"/>
</dbReference>
<evidence type="ECO:0000313" key="6">
    <source>
        <dbReference type="EMBL" id="GIQ61544.1"/>
    </source>
</evidence>
<evidence type="ECO:0000256" key="3">
    <source>
        <dbReference type="ARBA" id="ARBA00023002"/>
    </source>
</evidence>
<dbReference type="RefSeq" id="WP_244863117.1">
    <property type="nucleotide sequence ID" value="NZ_BOVJ01000004.1"/>
</dbReference>
<name>A0ABQ4N068_9BACL</name>
<evidence type="ECO:0000256" key="1">
    <source>
        <dbReference type="ARBA" id="ARBA00022630"/>
    </source>
</evidence>
<feature type="domain" description="Luciferase-like" evidence="5">
    <location>
        <begin position="21"/>
        <end position="321"/>
    </location>
</feature>
<dbReference type="InterPro" id="IPR050172">
    <property type="entry name" value="SsuD_RutA_monooxygenase"/>
</dbReference>
<dbReference type="Gene3D" id="3.20.20.30">
    <property type="entry name" value="Luciferase-like domain"/>
    <property type="match status" value="1"/>
</dbReference>
<evidence type="ECO:0000256" key="2">
    <source>
        <dbReference type="ARBA" id="ARBA00022643"/>
    </source>
</evidence>
<keyword evidence="3" id="KW-0560">Oxidoreductase</keyword>
<proteinExistence type="predicted"/>
<comment type="caution">
    <text evidence="6">The sequence shown here is derived from an EMBL/GenBank/DDBJ whole genome shotgun (WGS) entry which is preliminary data.</text>
</comment>
<reference evidence="6 7" key="1">
    <citation type="submission" date="2021-04" db="EMBL/GenBank/DDBJ databases">
        <title>Draft genome sequence of Paenibacillus cisolokensis, LC2-13A.</title>
        <authorList>
            <person name="Uke A."/>
            <person name="Chhe C."/>
            <person name="Baramee S."/>
            <person name="Kosugi A."/>
        </authorList>
    </citation>
    <scope>NUCLEOTIDE SEQUENCE [LARGE SCALE GENOMIC DNA]</scope>
    <source>
        <strain evidence="6 7">LC2-13A</strain>
    </source>
</reference>
<keyword evidence="7" id="KW-1185">Reference proteome</keyword>